<evidence type="ECO:0000313" key="2">
    <source>
        <dbReference type="EMBL" id="QNF32635.1"/>
    </source>
</evidence>
<dbReference type="Pfam" id="PF13455">
    <property type="entry name" value="MUG113"/>
    <property type="match status" value="1"/>
</dbReference>
<dbReference type="EMBL" id="CP055156">
    <property type="protein sequence ID" value="QNF32635.1"/>
    <property type="molecule type" value="Genomic_DNA"/>
</dbReference>
<dbReference type="SMART" id="SM00974">
    <property type="entry name" value="T5orf172"/>
    <property type="match status" value="1"/>
</dbReference>
<proteinExistence type="predicted"/>
<evidence type="ECO:0000313" key="3">
    <source>
        <dbReference type="Proteomes" id="UP000515237"/>
    </source>
</evidence>
<sequence>MDFKSYFQEFSDRKESIKLQEKQLQEDYKNFVNTNRTKIRKYIPKNGDIVEYIPEQDVDRNYYGRDEWKYLKVTDNRIISSDRWHSFIPEIGVIPLNEYYAPLKNYNERIAITAFKKIEKVVDKSATIGCIYILNIENTNIYKIGFSINPLNRISSIRTSNPFDISITVIFKCFHANKLERELHNLFQSKRKNREWFVLDSENFKEIKEYIGENLIVELDEDGLEKEKPIDDSAL</sequence>
<evidence type="ECO:0000259" key="1">
    <source>
        <dbReference type="SMART" id="SM00974"/>
    </source>
</evidence>
<gene>
    <name evidence="2" type="ORF">HUW51_07795</name>
</gene>
<organism evidence="2 3">
    <name type="scientific">Adhaeribacter swui</name>
    <dbReference type="NCBI Taxonomy" id="2086471"/>
    <lineage>
        <taxon>Bacteria</taxon>
        <taxon>Pseudomonadati</taxon>
        <taxon>Bacteroidota</taxon>
        <taxon>Cytophagia</taxon>
        <taxon>Cytophagales</taxon>
        <taxon>Hymenobacteraceae</taxon>
        <taxon>Adhaeribacter</taxon>
    </lineage>
</organism>
<dbReference type="InterPro" id="IPR018306">
    <property type="entry name" value="Phage_T5_Orf172_DNA-bd"/>
</dbReference>
<accession>A0A7G7G651</accession>
<dbReference type="KEGG" id="aswu:HUW51_07795"/>
<reference evidence="2 3" key="1">
    <citation type="journal article" date="2018" name="Int. J. Syst. Evol. Microbiol.">
        <title>Adhaeribacter swui sp. nov., isolated from wet mud.</title>
        <authorList>
            <person name="Kim D.U."/>
            <person name="Kim K.W."/>
            <person name="Kang M.S."/>
            <person name="Kim J.Y."/>
            <person name="Jang J.H."/>
            <person name="Kim M.K."/>
        </authorList>
    </citation>
    <scope>NUCLEOTIDE SEQUENCE [LARGE SCALE GENOMIC DNA]</scope>
    <source>
        <strain evidence="2 3">KCTC 52873</strain>
    </source>
</reference>
<dbReference type="AlphaFoldDB" id="A0A7G7G651"/>
<name>A0A7G7G651_9BACT</name>
<feature type="domain" description="Bacteriophage T5 Orf172 DNA-binding" evidence="1">
    <location>
        <begin position="136"/>
        <end position="211"/>
    </location>
</feature>
<dbReference type="Proteomes" id="UP000515237">
    <property type="component" value="Chromosome"/>
</dbReference>
<protein>
    <submittedName>
        <fullName evidence="2">GIY-YIG nuclease family protein</fullName>
    </submittedName>
</protein>
<dbReference type="RefSeq" id="WP_185273413.1">
    <property type="nucleotide sequence ID" value="NZ_CP055156.1"/>
</dbReference>
<keyword evidence="3" id="KW-1185">Reference proteome</keyword>